<comment type="caution">
    <text evidence="2">The sequence shown here is derived from an EMBL/GenBank/DDBJ whole genome shotgun (WGS) entry which is preliminary data.</text>
</comment>
<keyword evidence="3" id="KW-1185">Reference proteome</keyword>
<feature type="region of interest" description="Disordered" evidence="1">
    <location>
        <begin position="70"/>
        <end position="119"/>
    </location>
</feature>
<feature type="compositionally biased region" description="Low complexity" evidence="1">
    <location>
        <begin position="15"/>
        <end position="40"/>
    </location>
</feature>
<proteinExistence type="predicted"/>
<dbReference type="Proteomes" id="UP000620124">
    <property type="component" value="Unassembled WGS sequence"/>
</dbReference>
<reference evidence="2" key="1">
    <citation type="submission" date="2020-05" db="EMBL/GenBank/DDBJ databases">
        <title>Mycena genomes resolve the evolution of fungal bioluminescence.</title>
        <authorList>
            <person name="Tsai I.J."/>
        </authorList>
    </citation>
    <scope>NUCLEOTIDE SEQUENCE</scope>
    <source>
        <strain evidence="2">CCC161011</strain>
    </source>
</reference>
<evidence type="ECO:0000313" key="3">
    <source>
        <dbReference type="Proteomes" id="UP000620124"/>
    </source>
</evidence>
<evidence type="ECO:0000313" key="2">
    <source>
        <dbReference type="EMBL" id="KAF7371684.1"/>
    </source>
</evidence>
<evidence type="ECO:0000256" key="1">
    <source>
        <dbReference type="SAM" id="MobiDB-lite"/>
    </source>
</evidence>
<dbReference type="AlphaFoldDB" id="A0A8H6Z658"/>
<feature type="region of interest" description="Disordered" evidence="1">
    <location>
        <begin position="1"/>
        <end position="56"/>
    </location>
</feature>
<dbReference type="OrthoDB" id="3063029at2759"/>
<accession>A0A8H6Z658</accession>
<dbReference type="EMBL" id="JACAZI010000001">
    <property type="protein sequence ID" value="KAF7371684.1"/>
    <property type="molecule type" value="Genomic_DNA"/>
</dbReference>
<feature type="compositionally biased region" description="Polar residues" evidence="1">
    <location>
        <begin position="107"/>
        <end position="119"/>
    </location>
</feature>
<name>A0A8H6Z658_9AGAR</name>
<sequence>MSGNQGAAPSGDTPTAATTANTSQFASAASQQGSTARAASPQSLQNNRPPRRLKLTIDENKVAYLVDPTTGERYDVSDDENVLSGTPPRPILSSARSPDLDVGSLNGGTPSSESDVTQSIRGETTIPSEGILAALVDDLSAAPLTDAQLRRFQTLRGVLSRSRESLFTTTGLVAGQRDQYRGLAQSLRGLRDEVATRLEELGGEISDATHRLENTLENNLRILRATGTTDQQLTHLAEAVRRRRAQPINLATRLPTMSDPLANPVDLGELRETIDRALPPPQDSESAEEFYRRGNAALGRRVRTAASFDPDHARTMAHPTISLKATRFAVDGGSENYWDG</sequence>
<organism evidence="2 3">
    <name type="scientific">Mycena venus</name>
    <dbReference type="NCBI Taxonomy" id="2733690"/>
    <lineage>
        <taxon>Eukaryota</taxon>
        <taxon>Fungi</taxon>
        <taxon>Dikarya</taxon>
        <taxon>Basidiomycota</taxon>
        <taxon>Agaricomycotina</taxon>
        <taxon>Agaricomycetes</taxon>
        <taxon>Agaricomycetidae</taxon>
        <taxon>Agaricales</taxon>
        <taxon>Marasmiineae</taxon>
        <taxon>Mycenaceae</taxon>
        <taxon>Mycena</taxon>
    </lineage>
</organism>
<gene>
    <name evidence="2" type="ORF">MVEN_00024600</name>
</gene>
<protein>
    <submittedName>
        <fullName evidence="2">Uncharacterized protein</fullName>
    </submittedName>
</protein>